<dbReference type="Pfam" id="PF00675">
    <property type="entry name" value="Peptidase_M16"/>
    <property type="match status" value="1"/>
</dbReference>
<keyword evidence="6" id="KW-0378">Hydrolase</keyword>
<dbReference type="InterPro" id="IPR011249">
    <property type="entry name" value="Metalloenz_LuxS/M16"/>
</dbReference>
<dbReference type="GO" id="GO:0004222">
    <property type="term" value="F:metalloendopeptidase activity"/>
    <property type="evidence" value="ECO:0007669"/>
    <property type="project" value="TreeGrafter"/>
</dbReference>
<dbReference type="PANTHER" id="PTHR43016:SF13">
    <property type="entry name" value="PRESEQUENCE PROTEASE, MITOCHONDRIAL"/>
    <property type="match status" value="1"/>
</dbReference>
<dbReference type="InterPro" id="IPR055130">
    <property type="entry name" value="PreP_C"/>
</dbReference>
<feature type="domain" description="Peptidase M16C associated" evidence="10">
    <location>
        <begin position="710"/>
        <end position="968"/>
    </location>
</feature>
<evidence type="ECO:0000256" key="8">
    <source>
        <dbReference type="ARBA" id="ARBA00023049"/>
    </source>
</evidence>
<evidence type="ECO:0000259" key="10">
    <source>
        <dbReference type="SMART" id="SM01264"/>
    </source>
</evidence>
<dbReference type="AlphaFoldDB" id="A0A0M0K1Y8"/>
<dbReference type="Pfam" id="PF22516">
    <property type="entry name" value="PreP_C"/>
    <property type="match status" value="1"/>
</dbReference>
<evidence type="ECO:0000256" key="9">
    <source>
        <dbReference type="ARBA" id="ARBA00023128"/>
    </source>
</evidence>
<evidence type="ECO:0000256" key="3">
    <source>
        <dbReference type="ARBA" id="ARBA00007575"/>
    </source>
</evidence>
<gene>
    <name evidence="11" type="ORF">Ctob_011032</name>
</gene>
<evidence type="ECO:0000256" key="6">
    <source>
        <dbReference type="ARBA" id="ARBA00022801"/>
    </source>
</evidence>
<dbReference type="SMART" id="SM01264">
    <property type="entry name" value="M16C_associated"/>
    <property type="match status" value="1"/>
</dbReference>
<comment type="subcellular location">
    <subcellularLocation>
        <location evidence="2">Mitochondrion</location>
    </subcellularLocation>
</comment>
<dbReference type="InterPro" id="IPR011765">
    <property type="entry name" value="Pept_M16_N"/>
</dbReference>
<dbReference type="Proteomes" id="UP000037460">
    <property type="component" value="Unassembled WGS sequence"/>
</dbReference>
<comment type="similarity">
    <text evidence="3">Belongs to the peptidase M16 family. PreP subfamily.</text>
</comment>
<name>A0A0M0K1Y8_9EUKA</name>
<dbReference type="InterPro" id="IPR036424">
    <property type="entry name" value="UPP_synth-like_sf"/>
</dbReference>
<evidence type="ECO:0000313" key="12">
    <source>
        <dbReference type="Proteomes" id="UP000037460"/>
    </source>
</evidence>
<evidence type="ECO:0000256" key="5">
    <source>
        <dbReference type="ARBA" id="ARBA00022723"/>
    </source>
</evidence>
<dbReference type="InterPro" id="IPR007863">
    <property type="entry name" value="Peptidase_M16_C"/>
</dbReference>
<comment type="caution">
    <text evidence="11">The sequence shown here is derived from an EMBL/GenBank/DDBJ whole genome shotgun (WGS) entry which is preliminary data.</text>
</comment>
<dbReference type="GO" id="GO:0005739">
    <property type="term" value="C:mitochondrion"/>
    <property type="evidence" value="ECO:0007669"/>
    <property type="project" value="UniProtKB-SubCell"/>
</dbReference>
<dbReference type="Pfam" id="PF05193">
    <property type="entry name" value="Peptidase_M16_C"/>
    <property type="match status" value="1"/>
</dbReference>
<keyword evidence="5" id="KW-0479">Metal-binding</keyword>
<organism evidence="11 12">
    <name type="scientific">Chrysochromulina tobinii</name>
    <dbReference type="NCBI Taxonomy" id="1460289"/>
    <lineage>
        <taxon>Eukaryota</taxon>
        <taxon>Haptista</taxon>
        <taxon>Haptophyta</taxon>
        <taxon>Prymnesiophyceae</taxon>
        <taxon>Prymnesiales</taxon>
        <taxon>Chrysochromulinaceae</taxon>
        <taxon>Chrysochromulina</taxon>
    </lineage>
</organism>
<proteinExistence type="inferred from homology"/>
<evidence type="ECO:0000256" key="2">
    <source>
        <dbReference type="ARBA" id="ARBA00004173"/>
    </source>
</evidence>
<reference evidence="12" key="1">
    <citation type="journal article" date="2015" name="PLoS Genet.">
        <title>Genome Sequence and Transcriptome Analyses of Chrysochromulina tobin: Metabolic Tools for Enhanced Algal Fitness in the Prominent Order Prymnesiales (Haptophyceae).</title>
        <authorList>
            <person name="Hovde B.T."/>
            <person name="Deodato C.R."/>
            <person name="Hunsperger H.M."/>
            <person name="Ryken S.A."/>
            <person name="Yost W."/>
            <person name="Jha R.K."/>
            <person name="Patterson J."/>
            <person name="Monnat R.J. Jr."/>
            <person name="Barlow S.B."/>
            <person name="Starkenburg S.R."/>
            <person name="Cattolico R.A."/>
        </authorList>
    </citation>
    <scope>NUCLEOTIDE SEQUENCE</scope>
    <source>
        <strain evidence="12">CCMP291</strain>
    </source>
</reference>
<comment type="cofactor">
    <cofactor evidence="1">
        <name>Zn(2+)</name>
        <dbReference type="ChEBI" id="CHEBI:29105"/>
    </cofactor>
</comment>
<keyword evidence="8" id="KW-0482">Metalloprotease</keyword>
<keyword evidence="4" id="KW-0645">Protease</keyword>
<dbReference type="GO" id="GO:0016765">
    <property type="term" value="F:transferase activity, transferring alkyl or aryl (other than methyl) groups"/>
    <property type="evidence" value="ECO:0007669"/>
    <property type="project" value="InterPro"/>
</dbReference>
<dbReference type="SUPFAM" id="SSF64005">
    <property type="entry name" value="Undecaprenyl diphosphate synthase"/>
    <property type="match status" value="1"/>
</dbReference>
<keyword evidence="12" id="KW-1185">Reference proteome</keyword>
<evidence type="ECO:0000256" key="4">
    <source>
        <dbReference type="ARBA" id="ARBA00022670"/>
    </source>
</evidence>
<dbReference type="GO" id="GO:0016485">
    <property type="term" value="P:protein processing"/>
    <property type="evidence" value="ECO:0007669"/>
    <property type="project" value="TreeGrafter"/>
</dbReference>
<evidence type="ECO:0000256" key="7">
    <source>
        <dbReference type="ARBA" id="ARBA00022833"/>
    </source>
</evidence>
<dbReference type="OrthoDB" id="10250783at2759"/>
<dbReference type="InterPro" id="IPR013578">
    <property type="entry name" value="Peptidase_M16C_assoc"/>
</dbReference>
<accession>A0A0M0K1Y8</accession>
<evidence type="ECO:0000256" key="1">
    <source>
        <dbReference type="ARBA" id="ARBA00001947"/>
    </source>
</evidence>
<dbReference type="GO" id="GO:0046872">
    <property type="term" value="F:metal ion binding"/>
    <property type="evidence" value="ECO:0007669"/>
    <property type="project" value="UniProtKB-KW"/>
</dbReference>
<dbReference type="Pfam" id="PF08367">
    <property type="entry name" value="M16C_assoc"/>
    <property type="match status" value="1"/>
</dbReference>
<dbReference type="FunFam" id="3.30.830.10:FF:000034">
    <property type="entry name" value="presequence protease 1, chloroplastic/mitochondrial"/>
    <property type="match status" value="1"/>
</dbReference>
<keyword evidence="9" id="KW-0496">Mitochondrion</keyword>
<dbReference type="SUPFAM" id="SSF63411">
    <property type="entry name" value="LuxS/MPP-like metallohydrolase"/>
    <property type="match status" value="4"/>
</dbReference>
<dbReference type="EMBL" id="JWZX01001676">
    <property type="protein sequence ID" value="KOO32825.1"/>
    <property type="molecule type" value="Genomic_DNA"/>
</dbReference>
<dbReference type="FunFam" id="3.30.830.10:FF:000009">
    <property type="entry name" value="Presequence protease, mitochondrial"/>
    <property type="match status" value="1"/>
</dbReference>
<evidence type="ECO:0000313" key="11">
    <source>
        <dbReference type="EMBL" id="KOO32825.1"/>
    </source>
</evidence>
<protein>
    <recommendedName>
        <fullName evidence="10">Peptidase M16C associated domain-containing protein</fullName>
    </recommendedName>
</protein>
<dbReference type="PANTHER" id="PTHR43016">
    <property type="entry name" value="PRESEQUENCE PROTEASE"/>
    <property type="match status" value="1"/>
</dbReference>
<sequence length="1238" mass="133563">MGLLALYAWRLLQSVFLTLEVLQQLSRQLRQQLRQWRSLDLPQKTPLHLGIIIASEDAADAGGVAAVVCASAVTGVRYVTLCEASGELARAVPALRAELHARGLEDAQVLTAGEAPVTSSEELAAGALCVRVVTLGSGRDDLVVAAQRVCDRVVSGRLAHDAVDEAAVDSELSANEGFPEPKAHVRCVMRRNTRAMSRVTAALALLQPVSSFMLPTISSRGLNSMRKMGGSMSAVCEAVPAVVAAEPATHPAFDLLRVEMIDEYTIKCATYRHKKSGAELISAQADDDNKVFGIVFRTPVTDSTGVPHILEHSVLCGSEKYTSKEPFVELLKGSLQTFLNAFTYPDRTCYPVASQNTKDFYNLVNVYLDAVLHPRATRDPTVLAQEGWHYELENKDDPLTYKGVVFNEMKGVYSSPDSLMYRAAQQLTFPDNTYAVDSGGDPTAIPSLTFGQFKAFHAAYYHPANSRIFFYGDDNLSTRLELLDSYLQKFNAADATPAASEVKTQPLIRKPRRLVEKYPTEPGSPPTHMVMLNWLMHEEPLSADDELALGVLDHLLMGTPTSALYKPMIESGLGASLMGGGLSDELKQATFSIGLKGVQPADVPKVEALAIETLKKAAEDGFEADAIEASLNTIEFSLREFNTGGYPKGLSLMLGILPRWLYGSGSPTEGLRFEAPLANLKARLAKGERVFEGLLQRMIVDNSHLATVELVPDDTLAEAQKAAEEAELAAVKAKMSDAELEGIIAATKSLKEAQLKEDSEEALKSIPRVGLADLERKVKDYPTVFDTLAGGGELLLHPLPCAGVVYADVLLDITKVPLADMPLVRLFSELLDEVGTSDMNAVAMQRKIGARTGGLSTAMIYEQPTGPGGTVADPLDLVAYLAVRGKATVDKSGDLFSLAHALLTDANLKGGQAKVVELLREKKSNLETAFISSGNSFAGARLAARNTLHGYVGELTQGVTYYEAVKEMLTQAKDDWPTLLGRLDKVRETLLSQEGLIINLTADPDALDAVRPTVDAFAAKLPKTAKADPTAVPWRKAVTLLPAVDEAYAITTQVHYVAAGMRLFEPGTKLDGAFYAVARFLSRGYLWDNVRVVGGAYGGGCSLNPRTGGFAFSSYRDPNVQGTLDIYAKTAEALENAHLTDDALEQAIVGAVGDLDSPMTSEQKGFRALTLHLTGVTTEMRQQYRDEVLGTTRASFKAFAKTLRAKPFKVAIFGAKDAIEAANTARGADEQIAITQLS</sequence>
<keyword evidence="7" id="KW-0862">Zinc</keyword>
<dbReference type="Gene3D" id="3.30.830.10">
    <property type="entry name" value="Metalloenzyme, LuxS/M16 peptidase-like"/>
    <property type="match status" value="4"/>
</dbReference>